<protein>
    <submittedName>
        <fullName evidence="1">Uncharacterized protein</fullName>
    </submittedName>
</protein>
<dbReference type="EMBL" id="CCYA01000278">
    <property type="protein sequence ID" value="CEH16013.1"/>
    <property type="molecule type" value="Genomic_DNA"/>
</dbReference>
<name>A0A0P1BIC7_9BASI</name>
<organism evidence="1 2">
    <name type="scientific">Ceraceosorus bombacis</name>
    <dbReference type="NCBI Taxonomy" id="401625"/>
    <lineage>
        <taxon>Eukaryota</taxon>
        <taxon>Fungi</taxon>
        <taxon>Dikarya</taxon>
        <taxon>Basidiomycota</taxon>
        <taxon>Ustilaginomycotina</taxon>
        <taxon>Exobasidiomycetes</taxon>
        <taxon>Ceraceosorales</taxon>
        <taxon>Ceraceosoraceae</taxon>
        <taxon>Ceraceosorus</taxon>
    </lineage>
</organism>
<keyword evidence="2" id="KW-1185">Reference proteome</keyword>
<dbReference type="Proteomes" id="UP000054845">
    <property type="component" value="Unassembled WGS sequence"/>
</dbReference>
<accession>A0A0P1BIC7</accession>
<evidence type="ECO:0000313" key="1">
    <source>
        <dbReference type="EMBL" id="CEH16013.1"/>
    </source>
</evidence>
<evidence type="ECO:0000313" key="2">
    <source>
        <dbReference type="Proteomes" id="UP000054845"/>
    </source>
</evidence>
<dbReference type="AlphaFoldDB" id="A0A0P1BIC7"/>
<proteinExistence type="predicted"/>
<sequence>MVNLAFAKISFKCARCDVQPALHLSCLSLSASPSRRSRRTSLCPSALFRHTLHRLGISS</sequence>
<reference evidence="1 2" key="1">
    <citation type="submission" date="2014-09" db="EMBL/GenBank/DDBJ databases">
        <authorList>
            <person name="Magalhaes I.L.F."/>
            <person name="Oliveira U."/>
            <person name="Santos F.R."/>
            <person name="Vidigal T.H.D.A."/>
            <person name="Brescovit A.D."/>
            <person name="Santos A.J."/>
        </authorList>
    </citation>
    <scope>NUCLEOTIDE SEQUENCE [LARGE SCALE GENOMIC DNA]</scope>
</reference>